<reference evidence="2" key="1">
    <citation type="journal article" date="2022" name="Int. J. Syst. Evol. Microbiol.">
        <title>Anaeromyxobacter oryzae sp. nov., Anaeromyxobacter diazotrophicus sp. nov. and Anaeromyxobacter paludicola sp. nov., isolated from paddy soils.</title>
        <authorList>
            <person name="Itoh H."/>
            <person name="Xu Z."/>
            <person name="Mise K."/>
            <person name="Masuda Y."/>
            <person name="Ushijima N."/>
            <person name="Hayakawa C."/>
            <person name="Shiratori Y."/>
            <person name="Senoo K."/>
        </authorList>
    </citation>
    <scope>NUCLEOTIDE SEQUENCE [LARGE SCALE GENOMIC DNA]</scope>
    <source>
        <strain evidence="2">Red630</strain>
    </source>
</reference>
<accession>A0ABM7XFJ5</accession>
<gene>
    <name evidence="1" type="ORF">AMPC_37590</name>
</gene>
<dbReference type="Proteomes" id="UP001162734">
    <property type="component" value="Chromosome"/>
</dbReference>
<evidence type="ECO:0000313" key="2">
    <source>
        <dbReference type="Proteomes" id="UP001162734"/>
    </source>
</evidence>
<dbReference type="RefSeq" id="WP_248343146.1">
    <property type="nucleotide sequence ID" value="NZ_AP025592.1"/>
</dbReference>
<evidence type="ECO:0000313" key="1">
    <source>
        <dbReference type="EMBL" id="BDG10646.1"/>
    </source>
</evidence>
<dbReference type="EMBL" id="AP025592">
    <property type="protein sequence ID" value="BDG10646.1"/>
    <property type="molecule type" value="Genomic_DNA"/>
</dbReference>
<proteinExistence type="predicted"/>
<organism evidence="1 2">
    <name type="scientific">Anaeromyxobacter paludicola</name>
    <dbReference type="NCBI Taxonomy" id="2918171"/>
    <lineage>
        <taxon>Bacteria</taxon>
        <taxon>Pseudomonadati</taxon>
        <taxon>Myxococcota</taxon>
        <taxon>Myxococcia</taxon>
        <taxon>Myxococcales</taxon>
        <taxon>Cystobacterineae</taxon>
        <taxon>Anaeromyxobacteraceae</taxon>
        <taxon>Anaeromyxobacter</taxon>
    </lineage>
</organism>
<sequence>MPELILAHPVRPVPHGDVFIFSAHFARELPPGSAELGEIVRWASAHGVGARLEAATPFSGAACAVTLEWVTLDEIRDFEDRFPCELQTTRLWPEGGWRPGAGEPPAAVT</sequence>
<protein>
    <submittedName>
        <fullName evidence="1">Uncharacterized protein</fullName>
    </submittedName>
</protein>
<name>A0ABM7XFJ5_9BACT</name>
<keyword evidence="2" id="KW-1185">Reference proteome</keyword>